<protein>
    <submittedName>
        <fullName evidence="2">CUB domain-containing protein</fullName>
    </submittedName>
</protein>
<name>A0A0R3W0G8_TAEAS</name>
<reference evidence="2" key="1">
    <citation type="submission" date="2017-02" db="UniProtKB">
        <authorList>
            <consortium name="WormBaseParasite"/>
        </authorList>
    </citation>
    <scope>IDENTIFICATION</scope>
</reference>
<dbReference type="AlphaFoldDB" id="A0A0R3W0G8"/>
<sequence>LEEVQDTMVTKDELDQEGGEAINASASIAASEDKESPIEATNALSDTTSVTIPSFAKMRYAFDSEPESSSFGPYATYYIDFTVESQRVSIWHPRNDHSRDTCTVYYFIEFLGTEHHRNELGNHYATLFIGSALHED</sequence>
<organism evidence="2">
    <name type="scientific">Taenia asiatica</name>
    <name type="common">Asian tapeworm</name>
    <dbReference type="NCBI Taxonomy" id="60517"/>
    <lineage>
        <taxon>Eukaryota</taxon>
        <taxon>Metazoa</taxon>
        <taxon>Spiralia</taxon>
        <taxon>Lophotrochozoa</taxon>
        <taxon>Platyhelminthes</taxon>
        <taxon>Cestoda</taxon>
        <taxon>Eucestoda</taxon>
        <taxon>Cyclophyllidea</taxon>
        <taxon>Taeniidae</taxon>
        <taxon>Taenia</taxon>
    </lineage>
</organism>
<accession>A0A0R3W0G8</accession>
<evidence type="ECO:0000313" key="2">
    <source>
        <dbReference type="WBParaSite" id="TASK_0000316201-mRNA-1"/>
    </source>
</evidence>
<feature type="region of interest" description="Disordered" evidence="1">
    <location>
        <begin position="1"/>
        <end position="21"/>
    </location>
</feature>
<proteinExistence type="predicted"/>
<dbReference type="WBParaSite" id="TASK_0000316201-mRNA-1">
    <property type="protein sequence ID" value="TASK_0000316201-mRNA-1"/>
    <property type="gene ID" value="TASK_0000316201"/>
</dbReference>
<evidence type="ECO:0000256" key="1">
    <source>
        <dbReference type="SAM" id="MobiDB-lite"/>
    </source>
</evidence>